<gene>
    <name evidence="2" type="ORF">RG963_09625</name>
</gene>
<dbReference type="InterPro" id="IPR045794">
    <property type="entry name" value="Trypco1"/>
</dbReference>
<reference evidence="3" key="1">
    <citation type="submission" date="2023-07" db="EMBL/GenBank/DDBJ databases">
        <title>Whole-genome sequencing of a new Methanosarcina sp. Z-7115.</title>
        <authorList>
            <person name="Zhilina T.N."/>
            <person name="Merkel A.Y."/>
        </authorList>
    </citation>
    <scope>NUCLEOTIDE SEQUENCE [LARGE SCALE GENOMIC DNA]</scope>
    <source>
        <strain evidence="3">Z-7115</strain>
    </source>
</reference>
<dbReference type="Pfam" id="PF19493">
    <property type="entry name" value="Trypco1"/>
    <property type="match status" value="1"/>
</dbReference>
<keyword evidence="3" id="KW-1185">Reference proteome</keyword>
<organism evidence="2 3">
    <name type="scientific">Methanosarcina baikalica</name>
    <dbReference type="NCBI Taxonomy" id="3073890"/>
    <lineage>
        <taxon>Archaea</taxon>
        <taxon>Methanobacteriati</taxon>
        <taxon>Methanobacteriota</taxon>
        <taxon>Stenosarchaea group</taxon>
        <taxon>Methanomicrobia</taxon>
        <taxon>Methanosarcinales</taxon>
        <taxon>Methanosarcinaceae</taxon>
        <taxon>Methanosarcina</taxon>
    </lineage>
</organism>
<name>A0ABU2D2G1_9EURY</name>
<dbReference type="RefSeq" id="WP_310576078.1">
    <property type="nucleotide sequence ID" value="NZ_JAVKPK010000035.1"/>
</dbReference>
<comment type="caution">
    <text evidence="2">The sequence shown here is derived from an EMBL/GenBank/DDBJ whole genome shotgun (WGS) entry which is preliminary data.</text>
</comment>
<evidence type="ECO:0000313" key="3">
    <source>
        <dbReference type="Proteomes" id="UP001246244"/>
    </source>
</evidence>
<protein>
    <submittedName>
        <fullName evidence="2">CU044_2847 family protein</fullName>
    </submittedName>
</protein>
<evidence type="ECO:0000259" key="1">
    <source>
        <dbReference type="Pfam" id="PF19493"/>
    </source>
</evidence>
<feature type="domain" description="Trypsin-co-occurring" evidence="1">
    <location>
        <begin position="4"/>
        <end position="53"/>
    </location>
</feature>
<dbReference type="EMBL" id="JAVKPK010000035">
    <property type="protein sequence ID" value="MDR7666027.1"/>
    <property type="molecule type" value="Genomic_DNA"/>
</dbReference>
<accession>A0ABU2D2G1</accession>
<dbReference type="NCBIfam" id="NF041216">
    <property type="entry name" value="CU044_2847_fam"/>
    <property type="match status" value="1"/>
</dbReference>
<evidence type="ECO:0000313" key="2">
    <source>
        <dbReference type="EMBL" id="MDR7666027.1"/>
    </source>
</evidence>
<proteinExistence type="predicted"/>
<dbReference type="Proteomes" id="UP001246244">
    <property type="component" value="Unassembled WGS sequence"/>
</dbReference>
<sequence>MSKKVVVNVEETPAEFRPSQVELTFNLLLTINGKAVITKSGKEKNLKATLTWKDKEEISTI</sequence>